<sequence>MRFVSSSRRPRRAVTTMLAAAAAILAVPTPAMAAHPDIQQPFRAGHADSCLRSVTEGTLTWRATHPPEQPVVEVDGTLALTNPGACQFFVAPTAVASFTAYRQERVIDTESRATTGADSFSFTLTPDAWSDWSASIDRVVVQVCHGSVVSAPSDFGPASNSAANCGEPVTYTR</sequence>
<name>A0ABP7FE82_9ACTN</name>
<dbReference type="EMBL" id="BAABDD010000004">
    <property type="protein sequence ID" value="GAA3733777.1"/>
    <property type="molecule type" value="Genomic_DNA"/>
</dbReference>
<keyword evidence="3" id="KW-1185">Reference proteome</keyword>
<comment type="caution">
    <text evidence="2">The sequence shown here is derived from an EMBL/GenBank/DDBJ whole genome shotgun (WGS) entry which is preliminary data.</text>
</comment>
<dbReference type="RefSeq" id="WP_344968294.1">
    <property type="nucleotide sequence ID" value="NZ_BAABDD010000004.1"/>
</dbReference>
<organism evidence="2 3">
    <name type="scientific">Salinactinospora qingdaonensis</name>
    <dbReference type="NCBI Taxonomy" id="702744"/>
    <lineage>
        <taxon>Bacteria</taxon>
        <taxon>Bacillati</taxon>
        <taxon>Actinomycetota</taxon>
        <taxon>Actinomycetes</taxon>
        <taxon>Streptosporangiales</taxon>
        <taxon>Nocardiopsidaceae</taxon>
        <taxon>Salinactinospora</taxon>
    </lineage>
</organism>
<evidence type="ECO:0000256" key="1">
    <source>
        <dbReference type="SAM" id="SignalP"/>
    </source>
</evidence>
<feature type="chain" id="PRO_5046060529" evidence="1">
    <location>
        <begin position="34"/>
        <end position="173"/>
    </location>
</feature>
<accession>A0ABP7FE82</accession>
<feature type="signal peptide" evidence="1">
    <location>
        <begin position="1"/>
        <end position="33"/>
    </location>
</feature>
<protein>
    <submittedName>
        <fullName evidence="2">Uncharacterized protein</fullName>
    </submittedName>
</protein>
<keyword evidence="1" id="KW-0732">Signal</keyword>
<proteinExistence type="predicted"/>
<dbReference type="Proteomes" id="UP001500908">
    <property type="component" value="Unassembled WGS sequence"/>
</dbReference>
<reference evidence="3" key="1">
    <citation type="journal article" date="2019" name="Int. J. Syst. Evol. Microbiol.">
        <title>The Global Catalogue of Microorganisms (GCM) 10K type strain sequencing project: providing services to taxonomists for standard genome sequencing and annotation.</title>
        <authorList>
            <consortium name="The Broad Institute Genomics Platform"/>
            <consortium name="The Broad Institute Genome Sequencing Center for Infectious Disease"/>
            <person name="Wu L."/>
            <person name="Ma J."/>
        </authorList>
    </citation>
    <scope>NUCLEOTIDE SEQUENCE [LARGE SCALE GENOMIC DNA]</scope>
    <source>
        <strain evidence="3">JCM 17137</strain>
    </source>
</reference>
<evidence type="ECO:0000313" key="3">
    <source>
        <dbReference type="Proteomes" id="UP001500908"/>
    </source>
</evidence>
<evidence type="ECO:0000313" key="2">
    <source>
        <dbReference type="EMBL" id="GAA3733777.1"/>
    </source>
</evidence>
<gene>
    <name evidence="2" type="ORF">GCM10022402_12700</name>
</gene>